<organism evidence="1 2">
    <name type="scientific">Meiothermus hypogaeus</name>
    <dbReference type="NCBI Taxonomy" id="884155"/>
    <lineage>
        <taxon>Bacteria</taxon>
        <taxon>Thermotogati</taxon>
        <taxon>Deinococcota</taxon>
        <taxon>Deinococci</taxon>
        <taxon>Thermales</taxon>
        <taxon>Thermaceae</taxon>
        <taxon>Meiothermus</taxon>
    </lineage>
</organism>
<sequence>MMKKLKLPLYPYLESIFGYPVDAPQVVFYWEPENEKLMHDDGLEGSTANARAYL</sequence>
<keyword evidence="2" id="KW-1185">Reference proteome</keyword>
<gene>
    <name evidence="1" type="ORF">Mhypo_01003</name>
</gene>
<name>A0ABX9MRD4_9DEIN</name>
<evidence type="ECO:0000313" key="2">
    <source>
        <dbReference type="Proteomes" id="UP000265443"/>
    </source>
</evidence>
<evidence type="ECO:0000313" key="1">
    <source>
        <dbReference type="EMBL" id="RIH79718.1"/>
    </source>
</evidence>
<reference evidence="1 2" key="1">
    <citation type="submission" date="2018-08" db="EMBL/GenBank/DDBJ databases">
        <title>Meiothermus hypogaeus DSM 23238 genome sequencing project.</title>
        <authorList>
            <person name="Da Costa M.S."/>
            <person name="Albuquerque L."/>
            <person name="Raposo P."/>
            <person name="Froufe H.J.C."/>
            <person name="Barroso C.S."/>
            <person name="Egas C."/>
        </authorList>
    </citation>
    <scope>NUCLEOTIDE SEQUENCE [LARGE SCALE GENOMIC DNA]</scope>
    <source>
        <strain evidence="1 2">DSM 23238</strain>
    </source>
</reference>
<proteinExistence type="predicted"/>
<dbReference type="EMBL" id="QWKY01000012">
    <property type="protein sequence ID" value="RIH79718.1"/>
    <property type="molecule type" value="Genomic_DNA"/>
</dbReference>
<comment type="caution">
    <text evidence="1">The sequence shown here is derived from an EMBL/GenBank/DDBJ whole genome shotgun (WGS) entry which is preliminary data.</text>
</comment>
<accession>A0ABX9MRD4</accession>
<dbReference type="Proteomes" id="UP000265443">
    <property type="component" value="Unassembled WGS sequence"/>
</dbReference>
<protein>
    <submittedName>
        <fullName evidence="1">Uncharacterized protein</fullName>
    </submittedName>
</protein>